<name>A0A239D5G5_9SPHN</name>
<reference evidence="4" key="1">
    <citation type="submission" date="2017-06" db="EMBL/GenBank/DDBJ databases">
        <authorList>
            <person name="Varghese N."/>
            <person name="Submissions S."/>
        </authorList>
    </citation>
    <scope>NUCLEOTIDE SEQUENCE [LARGE SCALE GENOMIC DNA]</scope>
    <source>
        <strain evidence="4">LNB2</strain>
    </source>
</reference>
<evidence type="ECO:0000259" key="1">
    <source>
        <dbReference type="Pfam" id="PF01796"/>
    </source>
</evidence>
<dbReference type="AlphaFoldDB" id="A0A239D5G5"/>
<sequence>MSAGAAQATVPVLDGWFTTAGAAPHLIGTRCSGCGTYYFPKLETFCRNPDCESSQFETVELSRTGKVWSFTNACYKPPEPYIAAEPFVPYTIAAVELEREKMVVLGQVVEGVGVESLKAGMEMELVLETIPDATLPEGKLTWKWKPVEGAGQ</sequence>
<gene>
    <name evidence="3" type="ORF">SAMN06295912_103211</name>
</gene>
<protein>
    <recommendedName>
        <fullName evidence="5">Benzoylsuccinyl-CoA thiolase</fullName>
    </recommendedName>
</protein>
<keyword evidence="4" id="KW-1185">Reference proteome</keyword>
<evidence type="ECO:0000259" key="2">
    <source>
        <dbReference type="Pfam" id="PF12172"/>
    </source>
</evidence>
<evidence type="ECO:0000313" key="3">
    <source>
        <dbReference type="EMBL" id="SNS27238.1"/>
    </source>
</evidence>
<feature type="domain" description="ChsH2 C-terminal OB-fold" evidence="1">
    <location>
        <begin position="59"/>
        <end position="127"/>
    </location>
</feature>
<dbReference type="Pfam" id="PF01796">
    <property type="entry name" value="OB_ChsH2_C"/>
    <property type="match status" value="1"/>
</dbReference>
<dbReference type="PANTHER" id="PTHR34075">
    <property type="entry name" value="BLR3430 PROTEIN"/>
    <property type="match status" value="1"/>
</dbReference>
<dbReference type="Proteomes" id="UP000198281">
    <property type="component" value="Unassembled WGS sequence"/>
</dbReference>
<accession>A0A239D5G5</accession>
<dbReference type="SUPFAM" id="SSF50249">
    <property type="entry name" value="Nucleic acid-binding proteins"/>
    <property type="match status" value="1"/>
</dbReference>
<dbReference type="EMBL" id="FZOS01000003">
    <property type="protein sequence ID" value="SNS27238.1"/>
    <property type="molecule type" value="Genomic_DNA"/>
</dbReference>
<dbReference type="InterPro" id="IPR002878">
    <property type="entry name" value="ChsH2_C"/>
</dbReference>
<dbReference type="InterPro" id="IPR012340">
    <property type="entry name" value="NA-bd_OB-fold"/>
</dbReference>
<dbReference type="Gene3D" id="6.10.30.10">
    <property type="match status" value="1"/>
</dbReference>
<dbReference type="Pfam" id="PF12172">
    <property type="entry name" value="zf-ChsH2"/>
    <property type="match status" value="1"/>
</dbReference>
<evidence type="ECO:0000313" key="4">
    <source>
        <dbReference type="Proteomes" id="UP000198281"/>
    </source>
</evidence>
<dbReference type="InterPro" id="IPR052513">
    <property type="entry name" value="Thioester_dehydratase-like"/>
</dbReference>
<dbReference type="RefSeq" id="WP_089218489.1">
    <property type="nucleotide sequence ID" value="NZ_FZOS01000003.1"/>
</dbReference>
<proteinExistence type="predicted"/>
<feature type="domain" description="ChsH2 rubredoxin-like zinc ribbon" evidence="2">
    <location>
        <begin position="20"/>
        <end position="57"/>
    </location>
</feature>
<organism evidence="3 4">
    <name type="scientific">Edaphosphingomonas laterariae</name>
    <dbReference type="NCBI Taxonomy" id="861865"/>
    <lineage>
        <taxon>Bacteria</taxon>
        <taxon>Pseudomonadati</taxon>
        <taxon>Pseudomonadota</taxon>
        <taxon>Alphaproteobacteria</taxon>
        <taxon>Sphingomonadales</taxon>
        <taxon>Rhizorhabdaceae</taxon>
        <taxon>Edaphosphingomonas</taxon>
    </lineage>
</organism>
<dbReference type="InterPro" id="IPR022002">
    <property type="entry name" value="ChsH2_Znr"/>
</dbReference>
<evidence type="ECO:0008006" key="5">
    <source>
        <dbReference type="Google" id="ProtNLM"/>
    </source>
</evidence>
<dbReference type="PANTHER" id="PTHR34075:SF5">
    <property type="entry name" value="BLR3430 PROTEIN"/>
    <property type="match status" value="1"/>
</dbReference>
<dbReference type="OrthoDB" id="4303499at2"/>